<feature type="domain" description="UvrD-like helicase ATP-binding" evidence="6">
    <location>
        <begin position="176"/>
        <end position="519"/>
    </location>
</feature>
<evidence type="ECO:0000256" key="5">
    <source>
        <dbReference type="PROSITE-ProRule" id="PRU00560"/>
    </source>
</evidence>
<evidence type="ECO:0000313" key="7">
    <source>
        <dbReference type="EMBL" id="MXQ54762.1"/>
    </source>
</evidence>
<evidence type="ECO:0000256" key="1">
    <source>
        <dbReference type="ARBA" id="ARBA00022741"/>
    </source>
</evidence>
<dbReference type="PANTHER" id="PTHR11070:SF17">
    <property type="entry name" value="DNA HELICASE IV"/>
    <property type="match status" value="1"/>
</dbReference>
<proteinExistence type="predicted"/>
<dbReference type="EMBL" id="WUUL01000009">
    <property type="protein sequence ID" value="MXQ54762.1"/>
    <property type="molecule type" value="Genomic_DNA"/>
</dbReference>
<keyword evidence="3 5" id="KW-0347">Helicase</keyword>
<dbReference type="InterPro" id="IPR014016">
    <property type="entry name" value="UvrD-like_ATP-bd"/>
</dbReference>
<dbReference type="InterPro" id="IPR027785">
    <property type="entry name" value="UvrD-like_helicase_C"/>
</dbReference>
<feature type="binding site" evidence="5">
    <location>
        <begin position="197"/>
        <end position="204"/>
    </location>
    <ligand>
        <name>ATP</name>
        <dbReference type="ChEBI" id="CHEBI:30616"/>
    </ligand>
</feature>
<dbReference type="Pfam" id="PF13538">
    <property type="entry name" value="UvrD_C_2"/>
    <property type="match status" value="1"/>
</dbReference>
<dbReference type="SUPFAM" id="SSF52540">
    <property type="entry name" value="P-loop containing nucleoside triphosphate hydrolases"/>
    <property type="match status" value="1"/>
</dbReference>
<comment type="caution">
    <text evidence="7">The sequence shown here is derived from an EMBL/GenBank/DDBJ whole genome shotgun (WGS) entry which is preliminary data.</text>
</comment>
<protein>
    <submittedName>
        <fullName evidence="7">AAA family ATPase</fullName>
    </submittedName>
</protein>
<dbReference type="PROSITE" id="PS51198">
    <property type="entry name" value="UVRD_HELICASE_ATP_BIND"/>
    <property type="match status" value="1"/>
</dbReference>
<evidence type="ECO:0000313" key="8">
    <source>
        <dbReference type="Proteomes" id="UP000430692"/>
    </source>
</evidence>
<gene>
    <name evidence="7" type="ORF">GSM42_13770</name>
</gene>
<organism evidence="7 8">
    <name type="scientific">Shimazuella alba</name>
    <dbReference type="NCBI Taxonomy" id="2690964"/>
    <lineage>
        <taxon>Bacteria</taxon>
        <taxon>Bacillati</taxon>
        <taxon>Bacillota</taxon>
        <taxon>Bacilli</taxon>
        <taxon>Bacillales</taxon>
        <taxon>Thermoactinomycetaceae</taxon>
        <taxon>Shimazuella</taxon>
    </lineage>
</organism>
<accession>A0A6I4W395</accession>
<dbReference type="GO" id="GO:0003677">
    <property type="term" value="F:DNA binding"/>
    <property type="evidence" value="ECO:0007669"/>
    <property type="project" value="InterPro"/>
</dbReference>
<keyword evidence="1 5" id="KW-0547">Nucleotide-binding</keyword>
<dbReference type="GO" id="GO:0000725">
    <property type="term" value="P:recombinational repair"/>
    <property type="evidence" value="ECO:0007669"/>
    <property type="project" value="TreeGrafter"/>
</dbReference>
<evidence type="ECO:0000256" key="2">
    <source>
        <dbReference type="ARBA" id="ARBA00022801"/>
    </source>
</evidence>
<sequence>MVYEKEKLKNTLAKMERIQAALLKIPRYYGNDMVEQILDDQRQVQLKNIQLAQNEPYFGRLDFEEKDKPITPLYIGKAGVQDENTNDLIVIDWRAPVSSMFYSFTGSDDLISYQSPDGEITGKIHLKRNIAIRNQVLQRVVDSYVRGDENMGVTDEFLLYRLSDSKDSRLRDIVSTIQQEQDVIIRADYNRLLIIQGVPGSGKTTVALHRLAYLLYQYQNKIKPEKIIIFAPNRMFLDYISEVLPELGVGDIQQTIFEDWALSLLKENIQLKDRKQQLVDWFSPHANHQITNPKGSYTFLQALDKALLEYENTFLPDQGFTAWENKHLSSKEIASWFYQEYRHYPLMKRKERIMARIKRWMETEHKDIRARDPRGALKKQANKQFTAYKKSWPNHSVLDWYRLFTQNTDLLSEEQRLKGKQREVSYEDLAPLVYIHDRWYGMEGDQKYDHVVIDEAQDFSPFQVAVLKNHCPSSSFTILGDILQNIYTFQGIERWDDFSILFEEEKLGFHQLERSYRSTMEIIHFANSVLGSYSGDVKPAKPVFRSGKPVRLMQVKSDKQLDWIKETLQQIETDNISTIAIVTRDEASCSVIFESLRDAGIQSNRISVDQKEYLGGISIVPIYLTKGMEFDSVILLDVDAEQYLDDSLHAKLLYVGCTRALHQLYITHDKSPSPLIKQVLPELYEADIYRG</sequence>
<keyword evidence="4 5" id="KW-0067">ATP-binding</keyword>
<dbReference type="Pfam" id="PF00580">
    <property type="entry name" value="UvrD-helicase"/>
    <property type="match status" value="1"/>
</dbReference>
<dbReference type="InterPro" id="IPR027417">
    <property type="entry name" value="P-loop_NTPase"/>
</dbReference>
<dbReference type="GO" id="GO:0043138">
    <property type="term" value="F:3'-5' DNA helicase activity"/>
    <property type="evidence" value="ECO:0007669"/>
    <property type="project" value="UniProtKB-EC"/>
</dbReference>
<keyword evidence="8" id="KW-1185">Reference proteome</keyword>
<dbReference type="Proteomes" id="UP000430692">
    <property type="component" value="Unassembled WGS sequence"/>
</dbReference>
<dbReference type="GO" id="GO:0005524">
    <property type="term" value="F:ATP binding"/>
    <property type="evidence" value="ECO:0007669"/>
    <property type="project" value="UniProtKB-UniRule"/>
</dbReference>
<evidence type="ECO:0000256" key="4">
    <source>
        <dbReference type="ARBA" id="ARBA00022840"/>
    </source>
</evidence>
<dbReference type="PANTHER" id="PTHR11070">
    <property type="entry name" value="UVRD / RECB / PCRA DNA HELICASE FAMILY MEMBER"/>
    <property type="match status" value="1"/>
</dbReference>
<evidence type="ECO:0000256" key="3">
    <source>
        <dbReference type="ARBA" id="ARBA00022806"/>
    </source>
</evidence>
<keyword evidence="2 5" id="KW-0378">Hydrolase</keyword>
<evidence type="ECO:0000259" key="6">
    <source>
        <dbReference type="PROSITE" id="PS51198"/>
    </source>
</evidence>
<name>A0A6I4W395_9BACL</name>
<dbReference type="InterPro" id="IPR000212">
    <property type="entry name" value="DNA_helicase_UvrD/REP"/>
</dbReference>
<dbReference type="GO" id="GO:0005829">
    <property type="term" value="C:cytosol"/>
    <property type="evidence" value="ECO:0007669"/>
    <property type="project" value="TreeGrafter"/>
</dbReference>
<dbReference type="GO" id="GO:0016787">
    <property type="term" value="F:hydrolase activity"/>
    <property type="evidence" value="ECO:0007669"/>
    <property type="project" value="UniProtKB-UniRule"/>
</dbReference>
<reference evidence="7 8" key="1">
    <citation type="submission" date="2019-12" db="EMBL/GenBank/DDBJ databases">
        <title>Whole-genome analyses of novel actinobacteria.</title>
        <authorList>
            <person name="Sahin N."/>
            <person name="Saygin H."/>
        </authorList>
    </citation>
    <scope>NUCLEOTIDE SEQUENCE [LARGE SCALE GENOMIC DNA]</scope>
    <source>
        <strain evidence="7 8">KC615</strain>
    </source>
</reference>
<dbReference type="AlphaFoldDB" id="A0A6I4W395"/>
<dbReference type="Gene3D" id="3.40.50.300">
    <property type="entry name" value="P-loop containing nucleotide triphosphate hydrolases"/>
    <property type="match status" value="2"/>
</dbReference>